<protein>
    <recommendedName>
        <fullName evidence="1">BTB domain-containing protein</fullName>
    </recommendedName>
</protein>
<dbReference type="RefSeq" id="XP_018000291.1">
    <property type="nucleotide sequence ID" value="XM_018147847.1"/>
</dbReference>
<evidence type="ECO:0000313" key="2">
    <source>
        <dbReference type="EMBL" id="KPI40328.1"/>
    </source>
</evidence>
<dbReference type="SUPFAM" id="SSF54695">
    <property type="entry name" value="POZ domain"/>
    <property type="match status" value="1"/>
</dbReference>
<sequence>MADISASSEIVTDDESTPSLRMLLDTSEQEAAQILLEYGQFSDLTITCQGTTFKVHKFVLVTKGGDFFKHAICSGFRESQSSVIDLPEDEPEIITRLLSHLYTGSYAEHLLKEASGGDDDARVDADAILLHVKMFAVAVKYGIKSPRDAARKAFVANFTARETDMSNVLPLVIKAVYSTTAPDERELRDLCTYDLLFEQALCTPNRNDSSANAMLEVLSAVPELAVDACVFWLDSFNDDTHTFYCAECEKSVDWIARPCACKKWKVICGEDECDQARKAASICPECGAKGSLERAD</sequence>
<dbReference type="Gene3D" id="3.30.710.10">
    <property type="entry name" value="Potassium Channel Kv1.1, Chain A"/>
    <property type="match status" value="1"/>
</dbReference>
<dbReference type="PANTHER" id="PTHR47843:SF5">
    <property type="entry name" value="BTB_POZ DOMAIN PROTEIN"/>
    <property type="match status" value="1"/>
</dbReference>
<dbReference type="CDD" id="cd18186">
    <property type="entry name" value="BTB_POZ_ZBTB_KLHL-like"/>
    <property type="match status" value="1"/>
</dbReference>
<evidence type="ECO:0000259" key="1">
    <source>
        <dbReference type="PROSITE" id="PS50097"/>
    </source>
</evidence>
<dbReference type="AlphaFoldDB" id="A0A0N0NMG5"/>
<dbReference type="GeneID" id="28739727"/>
<keyword evidence="3" id="KW-1185">Reference proteome</keyword>
<accession>A0A0N0NMG5</accession>
<name>A0A0N0NMG5_9EURO</name>
<dbReference type="InterPro" id="IPR000210">
    <property type="entry name" value="BTB/POZ_dom"/>
</dbReference>
<dbReference type="Pfam" id="PF00651">
    <property type="entry name" value="BTB"/>
    <property type="match status" value="1"/>
</dbReference>
<evidence type="ECO:0000313" key="3">
    <source>
        <dbReference type="Proteomes" id="UP000038010"/>
    </source>
</evidence>
<gene>
    <name evidence="2" type="ORF">AB675_7477</name>
</gene>
<reference evidence="2 3" key="1">
    <citation type="submission" date="2015-06" db="EMBL/GenBank/DDBJ databases">
        <title>Draft genome of the ant-associated black yeast Phialophora attae CBS 131958.</title>
        <authorList>
            <person name="Moreno L.F."/>
            <person name="Stielow B.J."/>
            <person name="de Hoog S."/>
            <person name="Vicente V.A."/>
            <person name="Weiss V.A."/>
            <person name="de Vries M."/>
            <person name="Cruz L.M."/>
            <person name="Souza E.M."/>
        </authorList>
    </citation>
    <scope>NUCLEOTIDE SEQUENCE [LARGE SCALE GENOMIC DNA]</scope>
    <source>
        <strain evidence="2 3">CBS 131958</strain>
    </source>
</reference>
<dbReference type="VEuPathDB" id="FungiDB:AB675_7477"/>
<proteinExistence type="predicted"/>
<comment type="caution">
    <text evidence="2">The sequence shown here is derived from an EMBL/GenBank/DDBJ whole genome shotgun (WGS) entry which is preliminary data.</text>
</comment>
<feature type="domain" description="BTB" evidence="1">
    <location>
        <begin position="42"/>
        <end position="104"/>
    </location>
</feature>
<dbReference type="InterPro" id="IPR011333">
    <property type="entry name" value="SKP1/BTB/POZ_sf"/>
</dbReference>
<dbReference type="STRING" id="1664694.A0A0N0NMG5"/>
<dbReference type="Proteomes" id="UP000038010">
    <property type="component" value="Unassembled WGS sequence"/>
</dbReference>
<dbReference type="OrthoDB" id="6359816at2759"/>
<organism evidence="2 3">
    <name type="scientific">Cyphellophora attinorum</name>
    <dbReference type="NCBI Taxonomy" id="1664694"/>
    <lineage>
        <taxon>Eukaryota</taxon>
        <taxon>Fungi</taxon>
        <taxon>Dikarya</taxon>
        <taxon>Ascomycota</taxon>
        <taxon>Pezizomycotina</taxon>
        <taxon>Eurotiomycetes</taxon>
        <taxon>Chaetothyriomycetidae</taxon>
        <taxon>Chaetothyriales</taxon>
        <taxon>Cyphellophoraceae</taxon>
        <taxon>Cyphellophora</taxon>
    </lineage>
</organism>
<dbReference type="EMBL" id="LFJN01000012">
    <property type="protein sequence ID" value="KPI40328.1"/>
    <property type="molecule type" value="Genomic_DNA"/>
</dbReference>
<dbReference type="PROSITE" id="PS50097">
    <property type="entry name" value="BTB"/>
    <property type="match status" value="1"/>
</dbReference>
<dbReference type="PANTHER" id="PTHR47843">
    <property type="entry name" value="BTB DOMAIN-CONTAINING PROTEIN-RELATED"/>
    <property type="match status" value="1"/>
</dbReference>